<evidence type="ECO:0000313" key="2">
    <source>
        <dbReference type="EMBL" id="EFO91382.1"/>
    </source>
</evidence>
<evidence type="ECO:0000313" key="3">
    <source>
        <dbReference type="Proteomes" id="UP000008281"/>
    </source>
</evidence>
<dbReference type="EMBL" id="DS268424">
    <property type="protein sequence ID" value="EFO91382.1"/>
    <property type="molecule type" value="Genomic_DNA"/>
</dbReference>
<feature type="region of interest" description="Disordered" evidence="1">
    <location>
        <begin position="109"/>
        <end position="161"/>
    </location>
</feature>
<dbReference type="AlphaFoldDB" id="E3M454"/>
<dbReference type="CTD" id="9820845"/>
<accession>E3M454</accession>
<gene>
    <name evidence="2" type="ORF">CRE_11692</name>
</gene>
<dbReference type="RefSeq" id="XP_003108873.2">
    <property type="nucleotide sequence ID" value="XM_003108825.2"/>
</dbReference>
<feature type="compositionally biased region" description="Basic and acidic residues" evidence="1">
    <location>
        <begin position="109"/>
        <end position="134"/>
    </location>
</feature>
<organism evidence="3">
    <name type="scientific">Caenorhabditis remanei</name>
    <name type="common">Caenorhabditis vulgaris</name>
    <dbReference type="NCBI Taxonomy" id="31234"/>
    <lineage>
        <taxon>Eukaryota</taxon>
        <taxon>Metazoa</taxon>
        <taxon>Ecdysozoa</taxon>
        <taxon>Nematoda</taxon>
        <taxon>Chromadorea</taxon>
        <taxon>Rhabditida</taxon>
        <taxon>Rhabditina</taxon>
        <taxon>Rhabditomorpha</taxon>
        <taxon>Rhabditoidea</taxon>
        <taxon>Rhabditidae</taxon>
        <taxon>Peloderinae</taxon>
        <taxon>Caenorhabditis</taxon>
    </lineage>
</organism>
<dbReference type="eggNOG" id="ENOG502TJ98">
    <property type="taxonomic scope" value="Eukaryota"/>
</dbReference>
<sequence>MTFNEKKFKQYLKNIEERKDVTHSLKSLIRMDIPNGLIKEVIHETEKYLRNESFWKPAMKLIKKLDLQSKCPDLSVYAKRLKDSKSMKMAWRNARIEKMDEIEWIKEQERKMENKERKRHSIEIEKKDEKETNKKRSSKNKYRKWKKKERKRKRRAHYSRK</sequence>
<name>E3M454_CAERE</name>
<dbReference type="Proteomes" id="UP000008281">
    <property type="component" value="Unassembled WGS sequence"/>
</dbReference>
<dbReference type="OMA" id="IHETEKY"/>
<evidence type="ECO:0000256" key="1">
    <source>
        <dbReference type="SAM" id="MobiDB-lite"/>
    </source>
</evidence>
<protein>
    <submittedName>
        <fullName evidence="2">Uncharacterized protein</fullName>
    </submittedName>
</protein>
<reference evidence="2" key="1">
    <citation type="submission" date="2007-07" db="EMBL/GenBank/DDBJ databases">
        <title>PCAP assembly of the Caenorhabditis remanei genome.</title>
        <authorList>
            <consortium name="The Caenorhabditis remanei Sequencing Consortium"/>
            <person name="Wilson R.K."/>
        </authorList>
    </citation>
    <scope>NUCLEOTIDE SEQUENCE [LARGE SCALE GENOMIC DNA]</scope>
    <source>
        <strain evidence="2">PB4641</strain>
    </source>
</reference>
<dbReference type="HOGENOM" id="CLU_1645300_0_0_1"/>
<keyword evidence="3" id="KW-1185">Reference proteome</keyword>
<proteinExistence type="predicted"/>
<dbReference type="GeneID" id="9820845"/>
<feature type="compositionally biased region" description="Basic residues" evidence="1">
    <location>
        <begin position="135"/>
        <end position="161"/>
    </location>
</feature>
<dbReference type="KEGG" id="crq:GCK72_005864"/>
<dbReference type="OrthoDB" id="5874706at2759"/>